<name>C0ZTA6_RHOE4</name>
<keyword evidence="1" id="KW-1133">Transmembrane helix</keyword>
<feature type="transmembrane region" description="Helical" evidence="1">
    <location>
        <begin position="7"/>
        <end position="25"/>
    </location>
</feature>
<dbReference type="EMBL" id="AP008957">
    <property type="protein sequence ID" value="BAH32079.1"/>
    <property type="molecule type" value="Genomic_DNA"/>
</dbReference>
<reference evidence="2 3" key="2">
    <citation type="journal article" date="2006" name="Environ. Microbiol.">
        <title>Sequence analysis of three plasmids harboured in Rhodococcus erythropolis strain PR4.</title>
        <authorList>
            <person name="Sekine M."/>
            <person name="Tanikawa S."/>
            <person name="Omata S."/>
            <person name="Saito M."/>
            <person name="Fujisawa T."/>
            <person name="Tsukatani N."/>
            <person name="Tajima T."/>
            <person name="Sekigawa T."/>
            <person name="Kosugi H."/>
            <person name="Matsuo Y."/>
            <person name="Nishiko R."/>
            <person name="Imamura K."/>
            <person name="Ito M."/>
            <person name="Narita H."/>
            <person name="Tago S."/>
            <person name="Fujita N."/>
            <person name="Harayama S."/>
        </authorList>
    </citation>
    <scope>NUCLEOTIDE SEQUENCE [LARGE SCALE GENOMIC DNA]</scope>
    <source>
        <strain evidence="3">PR4 / NBRC 100887</strain>
    </source>
</reference>
<feature type="transmembrane region" description="Helical" evidence="1">
    <location>
        <begin position="31"/>
        <end position="51"/>
    </location>
</feature>
<keyword evidence="1" id="KW-0472">Membrane</keyword>
<dbReference type="Proteomes" id="UP000002204">
    <property type="component" value="Chromosome"/>
</dbReference>
<proteinExistence type="predicted"/>
<evidence type="ECO:0000313" key="2">
    <source>
        <dbReference type="EMBL" id="BAH32079.1"/>
    </source>
</evidence>
<accession>C0ZTA6</accession>
<gene>
    <name evidence="2" type="ordered locus">RER_13710</name>
</gene>
<protein>
    <submittedName>
        <fullName evidence="2">Uncharacterized protein</fullName>
    </submittedName>
</protein>
<dbReference type="KEGG" id="rer:RER_13710"/>
<reference evidence="3" key="1">
    <citation type="submission" date="2005-03" db="EMBL/GenBank/DDBJ databases">
        <title>Comparison of the complete genome sequences of Rhodococcus erythropolis PR4 and Rhodococcus opacus B4.</title>
        <authorList>
            <person name="Takarada H."/>
            <person name="Sekine M."/>
            <person name="Hosoyama A."/>
            <person name="Yamada R."/>
            <person name="Fujisawa T."/>
            <person name="Omata S."/>
            <person name="Shimizu A."/>
            <person name="Tsukatani N."/>
            <person name="Tanikawa S."/>
            <person name="Fujita N."/>
            <person name="Harayama S."/>
        </authorList>
    </citation>
    <scope>NUCLEOTIDE SEQUENCE [LARGE SCALE GENOMIC DNA]</scope>
    <source>
        <strain evidence="3">PR4 / NBRC 100887</strain>
    </source>
</reference>
<dbReference type="HOGENOM" id="CLU_2828375_0_0_11"/>
<evidence type="ECO:0000313" key="3">
    <source>
        <dbReference type="Proteomes" id="UP000002204"/>
    </source>
</evidence>
<sequence length="68" mass="7304">MRMSKEVSAGLAVGAMVLVAGLIWTGFPLDAYSVVAVIFAICGGFITWIYLRENVDGVRHTATKEGSR</sequence>
<organism evidence="2 3">
    <name type="scientific">Rhodococcus erythropolis (strain PR4 / NBRC 100887)</name>
    <dbReference type="NCBI Taxonomy" id="234621"/>
    <lineage>
        <taxon>Bacteria</taxon>
        <taxon>Bacillati</taxon>
        <taxon>Actinomycetota</taxon>
        <taxon>Actinomycetes</taxon>
        <taxon>Mycobacteriales</taxon>
        <taxon>Nocardiaceae</taxon>
        <taxon>Rhodococcus</taxon>
        <taxon>Rhodococcus erythropolis group</taxon>
    </lineage>
</organism>
<keyword evidence="1" id="KW-0812">Transmembrane</keyword>
<evidence type="ECO:0000256" key="1">
    <source>
        <dbReference type="SAM" id="Phobius"/>
    </source>
</evidence>
<dbReference type="AlphaFoldDB" id="C0ZTA6"/>